<organism evidence="16 17">
    <name type="scientific">Scleromatobacter humisilvae</name>
    <dbReference type="NCBI Taxonomy" id="2897159"/>
    <lineage>
        <taxon>Bacteria</taxon>
        <taxon>Pseudomonadati</taxon>
        <taxon>Pseudomonadota</taxon>
        <taxon>Betaproteobacteria</taxon>
        <taxon>Burkholderiales</taxon>
        <taxon>Sphaerotilaceae</taxon>
        <taxon>Scleromatobacter</taxon>
    </lineage>
</organism>
<keyword evidence="11 14" id="KW-0408">Iron</keyword>
<feature type="transmembrane region" description="Helical" evidence="14">
    <location>
        <begin position="54"/>
        <end position="78"/>
    </location>
</feature>
<dbReference type="Proteomes" id="UP001139353">
    <property type="component" value="Unassembled WGS sequence"/>
</dbReference>
<comment type="subunit">
    <text evidence="14">Homodimer.</text>
</comment>
<dbReference type="AlphaFoldDB" id="A0A9X1YKB1"/>
<proteinExistence type="inferred from homology"/>
<evidence type="ECO:0000256" key="13">
    <source>
        <dbReference type="ARBA" id="ARBA00048390"/>
    </source>
</evidence>
<evidence type="ECO:0000256" key="1">
    <source>
        <dbReference type="ARBA" id="ARBA00004651"/>
    </source>
</evidence>
<evidence type="ECO:0000256" key="6">
    <source>
        <dbReference type="ARBA" id="ARBA00022617"/>
    </source>
</evidence>
<keyword evidence="5 14" id="KW-1003">Cell membrane</keyword>
<feature type="transmembrane region" description="Helical" evidence="14">
    <location>
        <begin position="84"/>
        <end position="103"/>
    </location>
</feature>
<evidence type="ECO:0000313" key="16">
    <source>
        <dbReference type="EMBL" id="MCK9687758.1"/>
    </source>
</evidence>
<comment type="subcellular location">
    <subcellularLocation>
        <location evidence="1 14">Cell membrane</location>
        <topology evidence="1 14">Multi-pass membrane protein</topology>
    </subcellularLocation>
</comment>
<feature type="binding site" description="axial binding residue" evidence="14">
    <location>
        <position position="12"/>
    </location>
    <ligand>
        <name>heme</name>
        <dbReference type="ChEBI" id="CHEBI:30413"/>
    </ligand>
    <ligandPart>
        <name>Fe</name>
        <dbReference type="ChEBI" id="CHEBI:18248"/>
    </ligandPart>
</feature>
<keyword evidence="17" id="KW-1185">Reference proteome</keyword>
<dbReference type="PANTHER" id="PTHR40255">
    <property type="entry name" value="UPF0093 MEMBRANE PROTEIN SLR1790"/>
    <property type="match status" value="1"/>
</dbReference>
<comment type="catalytic activity">
    <reaction evidence="13 14 15">
        <text>protoporphyrinogen IX + 3 A = protoporphyrin IX + 3 AH2</text>
        <dbReference type="Rhea" id="RHEA:62000"/>
        <dbReference type="ChEBI" id="CHEBI:13193"/>
        <dbReference type="ChEBI" id="CHEBI:17499"/>
        <dbReference type="ChEBI" id="CHEBI:57306"/>
        <dbReference type="ChEBI" id="CHEBI:57307"/>
    </reaction>
</comment>
<protein>
    <recommendedName>
        <fullName evidence="4 14">Protoporphyrinogen IX oxidase</fullName>
        <shortName evidence="14">PPO</shortName>
        <ecNumber evidence="14 15">1.3.99.-</ecNumber>
    </recommendedName>
</protein>
<evidence type="ECO:0000256" key="8">
    <source>
        <dbReference type="ARBA" id="ARBA00022723"/>
    </source>
</evidence>
<keyword evidence="12 14" id="KW-0472">Membrane</keyword>
<dbReference type="PANTHER" id="PTHR40255:SF1">
    <property type="entry name" value="PROTOPORPHYRINOGEN IX OXIDASE"/>
    <property type="match status" value="1"/>
</dbReference>
<dbReference type="Pfam" id="PF03653">
    <property type="entry name" value="UPF0093"/>
    <property type="match status" value="1"/>
</dbReference>
<accession>A0A9X1YKB1</accession>
<evidence type="ECO:0000256" key="3">
    <source>
        <dbReference type="ARBA" id="ARBA00006501"/>
    </source>
</evidence>
<comment type="pathway">
    <text evidence="2 14 15">Porphyrin-containing compound metabolism; protoporphyrin-IX biosynthesis; protoporphyrin-IX from protoporphyrinogen-IX: step 1/1.</text>
</comment>
<evidence type="ECO:0000256" key="5">
    <source>
        <dbReference type="ARBA" id="ARBA00022475"/>
    </source>
</evidence>
<dbReference type="EC" id="1.3.99.-" evidence="14 15"/>
<reference evidence="16" key="1">
    <citation type="submission" date="2021-11" db="EMBL/GenBank/DDBJ databases">
        <title>BS-T2-15 a new species belonging to the Comamonadaceae family isolated from the soil of a French oak forest.</title>
        <authorList>
            <person name="Mieszkin S."/>
            <person name="Alain K."/>
        </authorList>
    </citation>
    <scope>NUCLEOTIDE SEQUENCE</scope>
    <source>
        <strain evidence="16">BS-T2-15</strain>
    </source>
</reference>
<evidence type="ECO:0000256" key="10">
    <source>
        <dbReference type="ARBA" id="ARBA00023002"/>
    </source>
</evidence>
<evidence type="ECO:0000256" key="11">
    <source>
        <dbReference type="ARBA" id="ARBA00023004"/>
    </source>
</evidence>
<keyword evidence="9 14" id="KW-1133">Transmembrane helix</keyword>
<dbReference type="EMBL" id="JAJLJH010000005">
    <property type="protein sequence ID" value="MCK9687758.1"/>
    <property type="molecule type" value="Genomic_DNA"/>
</dbReference>
<dbReference type="RefSeq" id="WP_275683794.1">
    <property type="nucleotide sequence ID" value="NZ_JAJLJH010000005.1"/>
</dbReference>
<dbReference type="GO" id="GO:0070818">
    <property type="term" value="F:protoporphyrinogen oxidase activity"/>
    <property type="evidence" value="ECO:0007669"/>
    <property type="project" value="UniProtKB-UniRule"/>
</dbReference>
<keyword evidence="8 14" id="KW-0479">Metal-binding</keyword>
<dbReference type="GO" id="GO:0005886">
    <property type="term" value="C:plasma membrane"/>
    <property type="evidence" value="ECO:0007669"/>
    <property type="project" value="UniProtKB-SubCell"/>
</dbReference>
<feature type="transmembrane region" description="Helical" evidence="14">
    <location>
        <begin position="124"/>
        <end position="142"/>
    </location>
</feature>
<feature type="transmembrane region" description="Helical" evidence="14">
    <location>
        <begin position="6"/>
        <end position="26"/>
    </location>
</feature>
<keyword evidence="7 14" id="KW-0812">Transmembrane</keyword>
<gene>
    <name evidence="16" type="ORF">LPC04_18810</name>
</gene>
<evidence type="ECO:0000256" key="2">
    <source>
        <dbReference type="ARBA" id="ARBA00005073"/>
    </source>
</evidence>
<evidence type="ECO:0000256" key="12">
    <source>
        <dbReference type="ARBA" id="ARBA00023136"/>
    </source>
</evidence>
<comment type="cofactor">
    <cofactor evidence="14 15">
        <name>heme b</name>
        <dbReference type="ChEBI" id="CHEBI:60344"/>
    </cofactor>
    <text evidence="14 15">Binds 1 heme b (iron(II)-protoporphyrin IX) group per subunit.</text>
</comment>
<comment type="caution">
    <text evidence="16">The sequence shown here is derived from an EMBL/GenBank/DDBJ whole genome shotgun (WGS) entry which is preliminary data.</text>
</comment>
<name>A0A9X1YKB1_9BURK</name>
<evidence type="ECO:0000256" key="9">
    <source>
        <dbReference type="ARBA" id="ARBA00022989"/>
    </source>
</evidence>
<evidence type="ECO:0000256" key="14">
    <source>
        <dbReference type="HAMAP-Rule" id="MF_02239"/>
    </source>
</evidence>
<keyword evidence="6 14" id="KW-0349">Heme</keyword>
<feature type="binding site" description="axial binding residue" evidence="14">
    <location>
        <position position="89"/>
    </location>
    <ligand>
        <name>heme</name>
        <dbReference type="ChEBI" id="CHEBI:30413"/>
    </ligand>
    <ligandPart>
        <name>Fe</name>
        <dbReference type="ChEBI" id="CHEBI:18248"/>
    </ligandPart>
</feature>
<dbReference type="GO" id="GO:0006782">
    <property type="term" value="P:protoporphyrinogen IX biosynthetic process"/>
    <property type="evidence" value="ECO:0007669"/>
    <property type="project" value="UniProtKB-UniRule"/>
</dbReference>
<dbReference type="GO" id="GO:0046872">
    <property type="term" value="F:metal ion binding"/>
    <property type="evidence" value="ECO:0007669"/>
    <property type="project" value="UniProtKB-UniRule"/>
</dbReference>
<evidence type="ECO:0000256" key="7">
    <source>
        <dbReference type="ARBA" id="ARBA00022692"/>
    </source>
</evidence>
<evidence type="ECO:0000313" key="17">
    <source>
        <dbReference type="Proteomes" id="UP001139353"/>
    </source>
</evidence>
<dbReference type="HAMAP" id="MF_02239">
    <property type="entry name" value="HemJ"/>
    <property type="match status" value="1"/>
</dbReference>
<dbReference type="PIRSF" id="PIRSF004638">
    <property type="entry name" value="UCP004638"/>
    <property type="match status" value="1"/>
</dbReference>
<evidence type="ECO:0000256" key="15">
    <source>
        <dbReference type="PIRNR" id="PIRNR004638"/>
    </source>
</evidence>
<sequence>MIGLLPWVKALHIVFVSSWFAGLFYLPRIFVNLTQVPSDSHAERERLLLMARKLYRFASLLMVVAIVLGITLVALEPFVLRGQYWLHAKLLLVVVAIGYHHMCRGMLRSFEKLENRRRERWFRVFNEMAVLLFAAIVILVVVRPF</sequence>
<comment type="similarity">
    <text evidence="3 14 15">Belongs to the HemJ family.</text>
</comment>
<evidence type="ECO:0000256" key="4">
    <source>
        <dbReference type="ARBA" id="ARBA00017504"/>
    </source>
</evidence>
<dbReference type="InterPro" id="IPR005265">
    <property type="entry name" value="HemJ-like"/>
</dbReference>
<comment type="function">
    <text evidence="14 15">Catalyzes the oxidation of protoporphyrinogen IX to protoporphyrin IX.</text>
</comment>
<keyword evidence="10 14" id="KW-0560">Oxidoreductase</keyword>